<gene>
    <name evidence="1" type="ORF">TCM_026628</name>
</gene>
<evidence type="ECO:0000313" key="2">
    <source>
        <dbReference type="Proteomes" id="UP000026915"/>
    </source>
</evidence>
<dbReference type="EMBL" id="CM001883">
    <property type="protein sequence ID" value="EOY11460.1"/>
    <property type="molecule type" value="Genomic_DNA"/>
</dbReference>
<accession>A0A061F292</accession>
<reference evidence="1 2" key="1">
    <citation type="journal article" date="2013" name="Genome Biol.">
        <title>The genome sequence of the most widely cultivated cacao type and its use to identify candidate genes regulating pod color.</title>
        <authorList>
            <person name="Motamayor J.C."/>
            <person name="Mockaitis K."/>
            <person name="Schmutz J."/>
            <person name="Haiminen N."/>
            <person name="Iii D.L."/>
            <person name="Cornejo O."/>
            <person name="Findley S.D."/>
            <person name="Zheng P."/>
            <person name="Utro F."/>
            <person name="Royaert S."/>
            <person name="Saski C."/>
            <person name="Jenkins J."/>
            <person name="Podicheti R."/>
            <person name="Zhao M."/>
            <person name="Scheffler B.E."/>
            <person name="Stack J.C."/>
            <person name="Feltus F.A."/>
            <person name="Mustiga G.M."/>
            <person name="Amores F."/>
            <person name="Phillips W."/>
            <person name="Marelli J.P."/>
            <person name="May G.D."/>
            <person name="Shapiro H."/>
            <person name="Ma J."/>
            <person name="Bustamante C.D."/>
            <person name="Schnell R.J."/>
            <person name="Main D."/>
            <person name="Gilbert D."/>
            <person name="Parida L."/>
            <person name="Kuhn D.N."/>
        </authorList>
    </citation>
    <scope>NUCLEOTIDE SEQUENCE [LARGE SCALE GENOMIC DNA]</scope>
    <source>
        <strain evidence="2">cv. Matina 1-6</strain>
    </source>
</reference>
<dbReference type="HOGENOM" id="CLU_2377013_0_0_1"/>
<evidence type="ECO:0000313" key="1">
    <source>
        <dbReference type="EMBL" id="EOY11460.1"/>
    </source>
</evidence>
<dbReference type="AlphaFoldDB" id="A0A061F292"/>
<dbReference type="InParanoid" id="A0A061F292"/>
<dbReference type="Gramene" id="EOY11460">
    <property type="protein sequence ID" value="EOY11460"/>
    <property type="gene ID" value="TCM_026628"/>
</dbReference>
<organism evidence="1 2">
    <name type="scientific">Theobroma cacao</name>
    <name type="common">Cacao</name>
    <name type="synonym">Cocoa</name>
    <dbReference type="NCBI Taxonomy" id="3641"/>
    <lineage>
        <taxon>Eukaryota</taxon>
        <taxon>Viridiplantae</taxon>
        <taxon>Streptophyta</taxon>
        <taxon>Embryophyta</taxon>
        <taxon>Tracheophyta</taxon>
        <taxon>Spermatophyta</taxon>
        <taxon>Magnoliopsida</taxon>
        <taxon>eudicotyledons</taxon>
        <taxon>Gunneridae</taxon>
        <taxon>Pentapetalae</taxon>
        <taxon>rosids</taxon>
        <taxon>malvids</taxon>
        <taxon>Malvales</taxon>
        <taxon>Malvaceae</taxon>
        <taxon>Byttnerioideae</taxon>
        <taxon>Theobroma</taxon>
    </lineage>
</organism>
<name>A0A061F292_THECC</name>
<proteinExistence type="predicted"/>
<protein>
    <submittedName>
        <fullName evidence="1">Uncharacterized protein</fullName>
    </submittedName>
</protein>
<keyword evidence="2" id="KW-1185">Reference proteome</keyword>
<dbReference type="Proteomes" id="UP000026915">
    <property type="component" value="Chromosome 5"/>
</dbReference>
<sequence length="95" mass="11159">MLELAYTELLKLTWTIHDPFAFCPGKWEHQLQLQRQIALINWHTPLPKFRVGARWQGMQAVQVIKLNTASPWSEPVAATFILISFYQEKHHIVLH</sequence>